<dbReference type="InterPro" id="IPR025558">
    <property type="entry name" value="DUF4283"/>
</dbReference>
<evidence type="ECO:0000313" key="2">
    <source>
        <dbReference type="EMBL" id="KAK1610491.1"/>
    </source>
</evidence>
<dbReference type="Pfam" id="PF14111">
    <property type="entry name" value="DUF4283"/>
    <property type="match status" value="1"/>
</dbReference>
<reference evidence="2" key="1">
    <citation type="submission" date="2023-07" db="EMBL/GenBank/DDBJ databases">
        <title>A chromosome-level genome assembly of Lolium multiflorum.</title>
        <authorList>
            <person name="Chen Y."/>
            <person name="Copetti D."/>
            <person name="Kolliker R."/>
            <person name="Studer B."/>
        </authorList>
    </citation>
    <scope>NUCLEOTIDE SEQUENCE</scope>
    <source>
        <strain evidence="2">02402/16</strain>
        <tissue evidence="2">Leaf</tissue>
    </source>
</reference>
<dbReference type="PANTHER" id="PTHR31286">
    <property type="entry name" value="GLYCINE-RICH CELL WALL STRUCTURAL PROTEIN 1.8-LIKE"/>
    <property type="match status" value="1"/>
</dbReference>
<gene>
    <name evidence="2" type="ORF">QYE76_034164</name>
</gene>
<keyword evidence="3" id="KW-1185">Reference proteome</keyword>
<sequence>MDRVEGLMQKLRLSEVERQGVRIGCKGNVQQGAAQPQAIGKLLSEKPALTEALKKSVGKIWCPLRGVTCKDLGENHFLFTFLQASGKRKALEEGPWMFDGEALVMEDFDVTKTLDEYDFSHIPIWIRVSNLPLGMLNKDTAETIGERVGEFEEVELGEDGMAKGDSADEGQT</sequence>
<protein>
    <recommendedName>
        <fullName evidence="1">DUF4283 domain-containing protein</fullName>
    </recommendedName>
</protein>
<dbReference type="Proteomes" id="UP001231189">
    <property type="component" value="Unassembled WGS sequence"/>
</dbReference>
<evidence type="ECO:0000313" key="3">
    <source>
        <dbReference type="Proteomes" id="UP001231189"/>
    </source>
</evidence>
<feature type="domain" description="DUF4283" evidence="1">
    <location>
        <begin position="39"/>
        <end position="108"/>
    </location>
</feature>
<comment type="caution">
    <text evidence="2">The sequence shown here is derived from an EMBL/GenBank/DDBJ whole genome shotgun (WGS) entry which is preliminary data.</text>
</comment>
<dbReference type="AlphaFoldDB" id="A0AAD8VM96"/>
<name>A0AAD8VM96_LOLMU</name>
<organism evidence="2 3">
    <name type="scientific">Lolium multiflorum</name>
    <name type="common">Italian ryegrass</name>
    <name type="synonym">Lolium perenne subsp. multiflorum</name>
    <dbReference type="NCBI Taxonomy" id="4521"/>
    <lineage>
        <taxon>Eukaryota</taxon>
        <taxon>Viridiplantae</taxon>
        <taxon>Streptophyta</taxon>
        <taxon>Embryophyta</taxon>
        <taxon>Tracheophyta</taxon>
        <taxon>Spermatophyta</taxon>
        <taxon>Magnoliopsida</taxon>
        <taxon>Liliopsida</taxon>
        <taxon>Poales</taxon>
        <taxon>Poaceae</taxon>
        <taxon>BOP clade</taxon>
        <taxon>Pooideae</taxon>
        <taxon>Poodae</taxon>
        <taxon>Poeae</taxon>
        <taxon>Poeae Chloroplast Group 2 (Poeae type)</taxon>
        <taxon>Loliodinae</taxon>
        <taxon>Loliinae</taxon>
        <taxon>Lolium</taxon>
    </lineage>
</organism>
<dbReference type="PANTHER" id="PTHR31286:SF180">
    <property type="entry name" value="OS10G0362600 PROTEIN"/>
    <property type="match status" value="1"/>
</dbReference>
<dbReference type="InterPro" id="IPR040256">
    <property type="entry name" value="At4g02000-like"/>
</dbReference>
<accession>A0AAD8VM96</accession>
<proteinExistence type="predicted"/>
<dbReference type="EMBL" id="JAUUTY010000007">
    <property type="protein sequence ID" value="KAK1610491.1"/>
    <property type="molecule type" value="Genomic_DNA"/>
</dbReference>
<evidence type="ECO:0000259" key="1">
    <source>
        <dbReference type="Pfam" id="PF14111"/>
    </source>
</evidence>